<evidence type="ECO:0000313" key="7">
    <source>
        <dbReference type="Proteomes" id="UP001586593"/>
    </source>
</evidence>
<keyword evidence="7" id="KW-1185">Reference proteome</keyword>
<comment type="caution">
    <text evidence="6">The sequence shown here is derived from an EMBL/GenBank/DDBJ whole genome shotgun (WGS) entry which is preliminary data.</text>
</comment>
<dbReference type="PANTHER" id="PTHR47424">
    <property type="entry name" value="REGULATORY PROTEIN GAL4"/>
    <property type="match status" value="1"/>
</dbReference>
<evidence type="ECO:0000313" key="6">
    <source>
        <dbReference type="EMBL" id="KAL1857644.1"/>
    </source>
</evidence>
<evidence type="ECO:0000256" key="3">
    <source>
        <dbReference type="ARBA" id="ARBA00023242"/>
    </source>
</evidence>
<reference evidence="6 7" key="1">
    <citation type="journal article" date="2024" name="Commun. Biol.">
        <title>Comparative genomic analysis of thermophilic fungi reveals convergent evolutionary adaptations and gene losses.</title>
        <authorList>
            <person name="Steindorff A.S."/>
            <person name="Aguilar-Pontes M.V."/>
            <person name="Robinson A.J."/>
            <person name="Andreopoulos B."/>
            <person name="LaButti K."/>
            <person name="Kuo A."/>
            <person name="Mondo S."/>
            <person name="Riley R."/>
            <person name="Otillar R."/>
            <person name="Haridas S."/>
            <person name="Lipzen A."/>
            <person name="Grimwood J."/>
            <person name="Schmutz J."/>
            <person name="Clum A."/>
            <person name="Reid I.D."/>
            <person name="Moisan M.C."/>
            <person name="Butler G."/>
            <person name="Nguyen T.T.M."/>
            <person name="Dewar K."/>
            <person name="Conant G."/>
            <person name="Drula E."/>
            <person name="Henrissat B."/>
            <person name="Hansel C."/>
            <person name="Singer S."/>
            <person name="Hutchinson M.I."/>
            <person name="de Vries R.P."/>
            <person name="Natvig D.O."/>
            <person name="Powell A.J."/>
            <person name="Tsang A."/>
            <person name="Grigoriev I.V."/>
        </authorList>
    </citation>
    <scope>NUCLEOTIDE SEQUENCE [LARGE SCALE GENOMIC DNA]</scope>
    <source>
        <strain evidence="6 7">ATCC 24622</strain>
    </source>
</reference>
<feature type="domain" description="Xylanolytic transcriptional activator regulatory" evidence="5">
    <location>
        <begin position="1"/>
        <end position="127"/>
    </location>
</feature>
<dbReference type="Proteomes" id="UP001586593">
    <property type="component" value="Unassembled WGS sequence"/>
</dbReference>
<keyword evidence="3" id="KW-0539">Nucleus</keyword>
<dbReference type="CDD" id="cd12148">
    <property type="entry name" value="fungal_TF_MHR"/>
    <property type="match status" value="1"/>
</dbReference>
<keyword evidence="2" id="KW-0804">Transcription</keyword>
<keyword evidence="4" id="KW-1133">Transmembrane helix</keyword>
<dbReference type="Pfam" id="PF04082">
    <property type="entry name" value="Fungal_trans"/>
    <property type="match status" value="1"/>
</dbReference>
<evidence type="ECO:0000256" key="2">
    <source>
        <dbReference type="ARBA" id="ARBA00023163"/>
    </source>
</evidence>
<accession>A0ABR3WB54</accession>
<dbReference type="EMBL" id="JAZHXJ010000548">
    <property type="protein sequence ID" value="KAL1857644.1"/>
    <property type="molecule type" value="Genomic_DNA"/>
</dbReference>
<keyword evidence="4" id="KW-0472">Membrane</keyword>
<keyword evidence="4" id="KW-0812">Transmembrane</keyword>
<evidence type="ECO:0000256" key="1">
    <source>
        <dbReference type="ARBA" id="ARBA00023015"/>
    </source>
</evidence>
<dbReference type="PANTHER" id="PTHR47424:SF9">
    <property type="entry name" value="TAH-2"/>
    <property type="match status" value="1"/>
</dbReference>
<feature type="transmembrane region" description="Helical" evidence="4">
    <location>
        <begin position="296"/>
        <end position="321"/>
    </location>
</feature>
<gene>
    <name evidence="6" type="ORF">VTK73DRAFT_7994</name>
</gene>
<proteinExistence type="predicted"/>
<dbReference type="InterPro" id="IPR007219">
    <property type="entry name" value="XnlR_reg_dom"/>
</dbReference>
<evidence type="ECO:0000256" key="4">
    <source>
        <dbReference type="SAM" id="Phobius"/>
    </source>
</evidence>
<sequence length="508" mass="55428">MIAIGSQCGGTTGTLLDQSRARRYSLVARKMAFEGMLEDPTINLVRTFLLMAFYMLGACHRNSAFMYLGVASKSADILGLHASGTVRQLSGPERDTRLRTAKSLRVFDIICSSILGRQSSSLPLRSVFTPTTASEQDSSFHSSLALHAAWGLSSILDDIVKTFADDGKLDTAAAKDFLQKLNGWSRTLPPLLRERLPRNGRITNLGPERRRIMTGNVHIASMYYFSVILVTRQFLVQHVMPQLYIRRQQSSPAADAPEVEDMSRGGTRETVEFSQTCIEAATYMVQMCRDAMDAKIFWGNMCIMKAWVFAAGLVLGFPLLVDSGASIETLKAFDGSREVLHELGRLSPQAAQYHHILTAFSDAIATYRKQVRHERRLLNGSFEVEPILSFDLTAVGAAECVGCVDVGGIVGGGDGNSGGVGGSVEMQLPTPNLTACDDMSGFVVGDGGSISGAGGMDLMDRYMANLPELLSPEILSERWPFPEDDGLMLRLLWDGYTTNVLDPMPQKG</sequence>
<name>A0ABR3WB54_9PEZI</name>
<dbReference type="InterPro" id="IPR051127">
    <property type="entry name" value="Fungal_SecMet_Regulators"/>
</dbReference>
<keyword evidence="1" id="KW-0805">Transcription regulation</keyword>
<protein>
    <recommendedName>
        <fullName evidence="5">Xylanolytic transcriptional activator regulatory domain-containing protein</fullName>
    </recommendedName>
</protein>
<evidence type="ECO:0000259" key="5">
    <source>
        <dbReference type="Pfam" id="PF04082"/>
    </source>
</evidence>
<organism evidence="6 7">
    <name type="scientific">Phialemonium thermophilum</name>
    <dbReference type="NCBI Taxonomy" id="223376"/>
    <lineage>
        <taxon>Eukaryota</taxon>
        <taxon>Fungi</taxon>
        <taxon>Dikarya</taxon>
        <taxon>Ascomycota</taxon>
        <taxon>Pezizomycotina</taxon>
        <taxon>Sordariomycetes</taxon>
        <taxon>Sordariomycetidae</taxon>
        <taxon>Cephalothecales</taxon>
        <taxon>Cephalothecaceae</taxon>
        <taxon>Phialemonium</taxon>
    </lineage>
</organism>